<evidence type="ECO:0000313" key="3">
    <source>
        <dbReference type="Proteomes" id="UP000006346"/>
    </source>
</evidence>
<dbReference type="EMBL" id="CP003108">
    <property type="protein sequence ID" value="AET67854.1"/>
    <property type="molecule type" value="Genomic_DNA"/>
</dbReference>
<dbReference type="Proteomes" id="UP000006346">
    <property type="component" value="Chromosome"/>
</dbReference>
<keyword evidence="1" id="KW-0812">Transmembrane</keyword>
<accession>G7WB73</accession>
<organism evidence="2 3">
    <name type="scientific">Desulfosporosinus orientis (strain ATCC 19365 / DSM 765 / NCIMB 8382 / VKM B-1628 / Singapore I)</name>
    <name type="common">Desulfotomaculum orientis</name>
    <dbReference type="NCBI Taxonomy" id="768706"/>
    <lineage>
        <taxon>Bacteria</taxon>
        <taxon>Bacillati</taxon>
        <taxon>Bacillota</taxon>
        <taxon>Clostridia</taxon>
        <taxon>Eubacteriales</taxon>
        <taxon>Desulfitobacteriaceae</taxon>
        <taxon>Desulfosporosinus</taxon>
    </lineage>
</organism>
<proteinExistence type="predicted"/>
<evidence type="ECO:0000256" key="1">
    <source>
        <dbReference type="SAM" id="Phobius"/>
    </source>
</evidence>
<dbReference type="AlphaFoldDB" id="G7WB73"/>
<gene>
    <name evidence="2" type="ordered locus">Desor_2254</name>
</gene>
<feature type="transmembrane region" description="Helical" evidence="1">
    <location>
        <begin position="6"/>
        <end position="27"/>
    </location>
</feature>
<keyword evidence="1" id="KW-0472">Membrane</keyword>
<dbReference type="HOGENOM" id="CLU_2824104_0_0_9"/>
<name>G7WB73_DESOD</name>
<evidence type="ECO:0000313" key="2">
    <source>
        <dbReference type="EMBL" id="AET67854.1"/>
    </source>
</evidence>
<reference evidence="3" key="1">
    <citation type="submission" date="2011-11" db="EMBL/GenBank/DDBJ databases">
        <title>Complete sequence of Desulfosporosinus orientis DSM 765.</title>
        <authorList>
            <person name="Lucas S."/>
            <person name="Han J."/>
            <person name="Lapidus A."/>
            <person name="Cheng J.-F."/>
            <person name="Goodwin L."/>
            <person name="Pitluck S."/>
            <person name="Peters L."/>
            <person name="Ovchinnikova G."/>
            <person name="Teshima H."/>
            <person name="Detter J.C."/>
            <person name="Han C."/>
            <person name="Tapia R."/>
            <person name="Land M."/>
            <person name="Hauser L."/>
            <person name="Kyrpides N."/>
            <person name="Ivanova N."/>
            <person name="Pagani I."/>
            <person name="Pester M."/>
            <person name="Spring S."/>
            <person name="Ollivier B."/>
            <person name="Rattei T."/>
            <person name="Klenk H.-P."/>
            <person name="Wagner M."/>
            <person name="Loy A."/>
            <person name="Woyke T."/>
        </authorList>
    </citation>
    <scope>NUCLEOTIDE SEQUENCE [LARGE SCALE GENOMIC DNA]</scope>
    <source>
        <strain evidence="3">ATCC 19365 / DSM 765 / NCIMB 8382 / VKM B-1628</strain>
    </source>
</reference>
<reference evidence="2 3" key="2">
    <citation type="journal article" date="2012" name="J. Bacteriol.">
        <title>Complete genome sequences of Desulfosporosinus orientis DSM765T, Desulfosporosinus youngiae DSM17734T, Desulfosporosinus meridiei DSM13257T, and Desulfosporosinus acidiphilus DSM22704T.</title>
        <authorList>
            <person name="Pester M."/>
            <person name="Brambilla E."/>
            <person name="Alazard D."/>
            <person name="Rattei T."/>
            <person name="Weinmaier T."/>
            <person name="Han J."/>
            <person name="Lucas S."/>
            <person name="Lapidus A."/>
            <person name="Cheng J.F."/>
            <person name="Goodwin L."/>
            <person name="Pitluck S."/>
            <person name="Peters L."/>
            <person name="Ovchinnikova G."/>
            <person name="Teshima H."/>
            <person name="Detter J.C."/>
            <person name="Han C.S."/>
            <person name="Tapia R."/>
            <person name="Land M.L."/>
            <person name="Hauser L."/>
            <person name="Kyrpides N.C."/>
            <person name="Ivanova N.N."/>
            <person name="Pagani I."/>
            <person name="Huntmann M."/>
            <person name="Wei C.L."/>
            <person name="Davenport K.W."/>
            <person name="Daligault H."/>
            <person name="Chain P.S."/>
            <person name="Chen A."/>
            <person name="Mavromatis K."/>
            <person name="Markowitz V."/>
            <person name="Szeto E."/>
            <person name="Mikhailova N."/>
            <person name="Pati A."/>
            <person name="Wagner M."/>
            <person name="Woyke T."/>
            <person name="Ollivier B."/>
            <person name="Klenk H.P."/>
            <person name="Spring S."/>
            <person name="Loy A."/>
        </authorList>
    </citation>
    <scope>NUCLEOTIDE SEQUENCE [LARGE SCALE GENOMIC DNA]</scope>
    <source>
        <strain evidence="3">ATCC 19365 / DSM 765 / NCIMB 8382 / VKM B-1628</strain>
    </source>
</reference>
<dbReference type="KEGG" id="dor:Desor_2254"/>
<protein>
    <submittedName>
        <fullName evidence="2">Uncharacterized protein</fullName>
    </submittedName>
</protein>
<sequence>MELGLILGLVLLVFGVVLTVLSYQGWYINWVKERIPMERNKLIRSERVSGVALSIIGLLQTMKVLI</sequence>
<keyword evidence="3" id="KW-1185">Reference proteome</keyword>
<keyword evidence="1" id="KW-1133">Transmembrane helix</keyword>